<keyword evidence="1" id="KW-0472">Membrane</keyword>
<protein>
    <submittedName>
        <fullName evidence="2">Uncharacterized protein</fullName>
    </submittedName>
</protein>
<feature type="transmembrane region" description="Helical" evidence="1">
    <location>
        <begin position="33"/>
        <end position="51"/>
    </location>
</feature>
<evidence type="ECO:0000313" key="2">
    <source>
        <dbReference type="EMBL" id="MCF6138488.1"/>
    </source>
</evidence>
<name>A0ABS9H3W5_9BACL</name>
<dbReference type="RefSeq" id="WP_236335217.1">
    <property type="nucleotide sequence ID" value="NZ_JAKIJS010000001.1"/>
</dbReference>
<evidence type="ECO:0000256" key="1">
    <source>
        <dbReference type="SAM" id="Phobius"/>
    </source>
</evidence>
<reference evidence="2 3" key="1">
    <citation type="submission" date="2022-01" db="EMBL/GenBank/DDBJ databases">
        <title>Alkalihalobacillus sp. EGI L200015, a novel bacterium isolated from a salt lake sediment.</title>
        <authorList>
            <person name="Gao L."/>
            <person name="Fang B.-Z."/>
            <person name="Li W.-J."/>
        </authorList>
    </citation>
    <scope>NUCLEOTIDE SEQUENCE [LARGE SCALE GENOMIC DNA]</scope>
    <source>
        <strain evidence="2 3">KCTC 12718</strain>
    </source>
</reference>
<feature type="transmembrane region" description="Helical" evidence="1">
    <location>
        <begin position="6"/>
        <end position="21"/>
    </location>
</feature>
<comment type="caution">
    <text evidence="2">The sequence shown here is derived from an EMBL/GenBank/DDBJ whole genome shotgun (WGS) entry which is preliminary data.</text>
</comment>
<dbReference type="Proteomes" id="UP001649381">
    <property type="component" value="Unassembled WGS sequence"/>
</dbReference>
<dbReference type="EMBL" id="JAKIJS010000001">
    <property type="protein sequence ID" value="MCF6138488.1"/>
    <property type="molecule type" value="Genomic_DNA"/>
</dbReference>
<gene>
    <name evidence="2" type="ORF">L2716_12185</name>
</gene>
<keyword evidence="1" id="KW-0812">Transmembrane</keyword>
<keyword evidence="1" id="KW-1133">Transmembrane helix</keyword>
<keyword evidence="3" id="KW-1185">Reference proteome</keyword>
<accession>A0ABS9H3W5</accession>
<proteinExistence type="predicted"/>
<organism evidence="2 3">
    <name type="scientific">Pseudalkalibacillus berkeleyi</name>
    <dbReference type="NCBI Taxonomy" id="1069813"/>
    <lineage>
        <taxon>Bacteria</taxon>
        <taxon>Bacillati</taxon>
        <taxon>Bacillota</taxon>
        <taxon>Bacilli</taxon>
        <taxon>Bacillales</taxon>
        <taxon>Fictibacillaceae</taxon>
        <taxon>Pseudalkalibacillus</taxon>
    </lineage>
</organism>
<sequence length="78" mass="9134">MTDKIIMIVLVYLLLLFTRMLDHTKNDPKESRIYYGIVLFSGYLSYLFITGTDGFNINDLLDWPFEMPARAVLNFFTS</sequence>
<evidence type="ECO:0000313" key="3">
    <source>
        <dbReference type="Proteomes" id="UP001649381"/>
    </source>
</evidence>